<keyword evidence="2" id="KW-0521">NADP</keyword>
<name>A0A5R8XX32_9BACT</name>
<comment type="similarity">
    <text evidence="1">Belongs to the aldo/keto reductase family.</text>
</comment>
<dbReference type="InterPro" id="IPR036812">
    <property type="entry name" value="NAD(P)_OxRdtase_dom_sf"/>
</dbReference>
<dbReference type="Gene3D" id="3.20.20.100">
    <property type="entry name" value="NADP-dependent oxidoreductase domain"/>
    <property type="match status" value="1"/>
</dbReference>
<reference evidence="5 6" key="1">
    <citation type="submission" date="2019-05" db="EMBL/GenBank/DDBJ databases">
        <title>Arcobacter sp. nov., isolated from sea sediment.</title>
        <authorList>
            <person name="Kim W."/>
        </authorList>
    </citation>
    <scope>NUCLEOTIDE SEQUENCE [LARGE SCALE GENOMIC DNA]</scope>
    <source>
        <strain evidence="5 6">CAU 1517</strain>
    </source>
</reference>
<protein>
    <submittedName>
        <fullName evidence="5">Aldo/keto reductase</fullName>
    </submittedName>
</protein>
<dbReference type="InterPro" id="IPR020471">
    <property type="entry name" value="AKR"/>
</dbReference>
<comment type="caution">
    <text evidence="5">The sequence shown here is derived from an EMBL/GenBank/DDBJ whole genome shotgun (WGS) entry which is preliminary data.</text>
</comment>
<keyword evidence="3" id="KW-0560">Oxidoreductase</keyword>
<evidence type="ECO:0000256" key="2">
    <source>
        <dbReference type="ARBA" id="ARBA00022857"/>
    </source>
</evidence>
<gene>
    <name evidence="5" type="ORF">FDK22_15320</name>
</gene>
<evidence type="ECO:0000313" key="6">
    <source>
        <dbReference type="Proteomes" id="UP000308901"/>
    </source>
</evidence>
<dbReference type="InterPro" id="IPR023210">
    <property type="entry name" value="NADP_OxRdtase_dom"/>
</dbReference>
<dbReference type="SUPFAM" id="SSF51430">
    <property type="entry name" value="NAD(P)-linked oxidoreductase"/>
    <property type="match status" value="1"/>
</dbReference>
<dbReference type="Pfam" id="PF00248">
    <property type="entry name" value="Aldo_ket_red"/>
    <property type="match status" value="1"/>
</dbReference>
<accession>A0A5R8XX32</accession>
<dbReference type="OrthoDB" id="5328358at2"/>
<feature type="domain" description="NADP-dependent oxidoreductase" evidence="4">
    <location>
        <begin position="12"/>
        <end position="191"/>
    </location>
</feature>
<dbReference type="AlphaFoldDB" id="A0A5R8XX32"/>
<evidence type="ECO:0000313" key="5">
    <source>
        <dbReference type="EMBL" id="TLP35200.1"/>
    </source>
</evidence>
<dbReference type="PANTHER" id="PTHR43827">
    <property type="entry name" value="2,5-DIKETO-D-GLUCONIC ACID REDUCTASE"/>
    <property type="match status" value="1"/>
</dbReference>
<proteinExistence type="inferred from homology"/>
<evidence type="ECO:0000259" key="4">
    <source>
        <dbReference type="Pfam" id="PF00248"/>
    </source>
</evidence>
<dbReference type="CDD" id="cd19071">
    <property type="entry name" value="AKR_AKR1-5-like"/>
    <property type="match status" value="1"/>
</dbReference>
<dbReference type="PANTHER" id="PTHR43827:SF3">
    <property type="entry name" value="NADP-DEPENDENT OXIDOREDUCTASE DOMAIN-CONTAINING PROTEIN"/>
    <property type="match status" value="1"/>
</dbReference>
<dbReference type="PRINTS" id="PR00069">
    <property type="entry name" value="ALDKETRDTASE"/>
</dbReference>
<dbReference type="EMBL" id="VANU01000010">
    <property type="protein sequence ID" value="TLP35200.1"/>
    <property type="molecule type" value="Genomic_DNA"/>
</dbReference>
<evidence type="ECO:0000256" key="3">
    <source>
        <dbReference type="ARBA" id="ARBA00023002"/>
    </source>
</evidence>
<evidence type="ECO:0000256" key="1">
    <source>
        <dbReference type="ARBA" id="ARBA00007905"/>
    </source>
</evidence>
<sequence>MNIPNMIYGTAWKKDKTSSLVYEALREGFKGIDTAGQPRHYNEKGVGEGIDKSFKDNIIKRDELYIQTKFTPIDGQDKNNMPYLITDDLKTQIRKSFEKSKLNLKVEYIDSYILHSPIFPGKKLIEAWLTMEEFYHSKEIGQLGISNCYDLDVLKYLYNNSEVKPAIVQNRFYAQSGYDKEIRVWCKQMGILYQSFWSLTANPEIVNSSLINQLSKKYNKTKEQIFYKFLNELGIIPLNGTTSNEHMKLDLNIKDFNLEKAEIETINNML</sequence>
<organism evidence="5 6">
    <name type="scientific">Arcobacter arenosus</name>
    <dbReference type="NCBI Taxonomy" id="2576037"/>
    <lineage>
        <taxon>Bacteria</taxon>
        <taxon>Pseudomonadati</taxon>
        <taxon>Campylobacterota</taxon>
        <taxon>Epsilonproteobacteria</taxon>
        <taxon>Campylobacterales</taxon>
        <taxon>Arcobacteraceae</taxon>
        <taxon>Arcobacter</taxon>
    </lineage>
</organism>
<dbReference type="GO" id="GO:0016616">
    <property type="term" value="F:oxidoreductase activity, acting on the CH-OH group of donors, NAD or NADP as acceptor"/>
    <property type="evidence" value="ECO:0007669"/>
    <property type="project" value="UniProtKB-ARBA"/>
</dbReference>
<dbReference type="Proteomes" id="UP000308901">
    <property type="component" value="Unassembled WGS sequence"/>
</dbReference>
<keyword evidence="6" id="KW-1185">Reference proteome</keyword>